<dbReference type="AlphaFoldDB" id="A0A7W6JXW1"/>
<sequence>MNQAVFSPTISPRQAAGPRVVCFTATASRILDVARIERIGRNEEGRLSGFQRPQIASHIREIRDYLATPEAMLPNSIVIAFSSEHARYVDGTLQVTVKDGAPGWVVDGQQRLCAAAGLDDKCFEMPVAAFICEDMLELNRQFILINNTRPLSKPLIYELLPGVTGLPHRLSDRAGAALLIEALNYDPTSSLHGMIHQQTNPDGIIKDTLMQKLLMNSLRDGALRSLDGEQLLLDGKAIVSDFFAALRSVFASDWDGHTSKTSRLLHGTGLIAMGFAMDEIAGRYGETDRRGFERWLQHLRGHMHWSSGDWEFGAERRPWNSLQNTNADYRMLSHHVVRLLRRAGRAAPAAA</sequence>
<comment type="caution">
    <text evidence="1">The sequence shown here is derived from an EMBL/GenBank/DDBJ whole genome shotgun (WGS) entry which is preliminary data.</text>
</comment>
<dbReference type="Proteomes" id="UP000557392">
    <property type="component" value="Unassembled WGS sequence"/>
</dbReference>
<gene>
    <name evidence="1" type="ORF">GGR46_004059</name>
</gene>
<evidence type="ECO:0000313" key="2">
    <source>
        <dbReference type="Proteomes" id="UP000557392"/>
    </source>
</evidence>
<organism evidence="1 2">
    <name type="scientific">Sphingomonas kyeonggiensis</name>
    <dbReference type="NCBI Taxonomy" id="1268553"/>
    <lineage>
        <taxon>Bacteria</taxon>
        <taxon>Pseudomonadati</taxon>
        <taxon>Pseudomonadota</taxon>
        <taxon>Alphaproteobacteria</taxon>
        <taxon>Sphingomonadales</taxon>
        <taxon>Sphingomonadaceae</taxon>
        <taxon>Sphingomonas</taxon>
    </lineage>
</organism>
<keyword evidence="2" id="KW-1185">Reference proteome</keyword>
<dbReference type="EMBL" id="JACIEH010000003">
    <property type="protein sequence ID" value="MBB4100487.1"/>
    <property type="molecule type" value="Genomic_DNA"/>
</dbReference>
<accession>A0A7W6JXW1</accession>
<proteinExistence type="predicted"/>
<dbReference type="NCBIfam" id="NF041060">
    <property type="entry name" value="DpdB"/>
    <property type="match status" value="1"/>
</dbReference>
<evidence type="ECO:0000313" key="1">
    <source>
        <dbReference type="EMBL" id="MBB4100487.1"/>
    </source>
</evidence>
<protein>
    <submittedName>
        <fullName evidence="1">DGQHR domain-containing protein</fullName>
    </submittedName>
</protein>
<dbReference type="RefSeq" id="WP_183999772.1">
    <property type="nucleotide sequence ID" value="NZ_JACIEH010000003.1"/>
</dbReference>
<name>A0A7W6JXW1_9SPHN</name>
<dbReference type="CDD" id="cd16413">
    <property type="entry name" value="DGQHR_domain"/>
    <property type="match status" value="1"/>
</dbReference>
<dbReference type="NCBIfam" id="TIGR03187">
    <property type="entry name" value="DGQHR"/>
    <property type="match status" value="1"/>
</dbReference>
<reference evidence="1 2" key="1">
    <citation type="submission" date="2020-08" db="EMBL/GenBank/DDBJ databases">
        <title>Genomic Encyclopedia of Type Strains, Phase IV (KMG-IV): sequencing the most valuable type-strain genomes for metagenomic binning, comparative biology and taxonomic classification.</title>
        <authorList>
            <person name="Goeker M."/>
        </authorList>
    </citation>
    <scope>NUCLEOTIDE SEQUENCE [LARGE SCALE GENOMIC DNA]</scope>
    <source>
        <strain evidence="1 2">DSM 101806</strain>
    </source>
</reference>
<dbReference type="InterPro" id="IPR017601">
    <property type="entry name" value="DGQHR-contain_dom"/>
</dbReference>